<dbReference type="HOGENOM" id="CLU_013253_8_0_1"/>
<evidence type="ECO:0000256" key="1">
    <source>
        <dbReference type="ARBA" id="ARBA00007447"/>
    </source>
</evidence>
<dbReference type="GO" id="GO:0004190">
    <property type="term" value="F:aspartic-type endopeptidase activity"/>
    <property type="evidence" value="ECO:0007669"/>
    <property type="project" value="UniProtKB-KW"/>
</dbReference>
<keyword evidence="4" id="KW-0472">Membrane</keyword>
<keyword evidence="4" id="KW-0812">Transmembrane</keyword>
<dbReference type="InterPro" id="IPR001969">
    <property type="entry name" value="Aspartic_peptidase_AS"/>
</dbReference>
<dbReference type="Proteomes" id="UP000054485">
    <property type="component" value="Unassembled WGS sequence"/>
</dbReference>
<protein>
    <recommendedName>
        <fullName evidence="6">Peptidase A1 domain-containing protein</fullName>
    </recommendedName>
</protein>
<dbReference type="InterPro" id="IPR033121">
    <property type="entry name" value="PEPTIDASE_A1"/>
</dbReference>
<evidence type="ECO:0000256" key="5">
    <source>
        <dbReference type="SAM" id="SignalP"/>
    </source>
</evidence>
<reference evidence="7 8" key="1">
    <citation type="submission" date="2014-04" db="EMBL/GenBank/DDBJ databases">
        <authorList>
            <consortium name="DOE Joint Genome Institute"/>
            <person name="Kuo A."/>
            <person name="Ruytinx J."/>
            <person name="Rineau F."/>
            <person name="Colpaert J."/>
            <person name="Kohler A."/>
            <person name="Nagy L.G."/>
            <person name="Floudas D."/>
            <person name="Copeland A."/>
            <person name="Barry K.W."/>
            <person name="Cichocki N."/>
            <person name="Veneault-Fourrey C."/>
            <person name="LaButti K."/>
            <person name="Lindquist E.A."/>
            <person name="Lipzen A."/>
            <person name="Lundell T."/>
            <person name="Morin E."/>
            <person name="Murat C."/>
            <person name="Sun H."/>
            <person name="Tunlid A."/>
            <person name="Henrissat B."/>
            <person name="Grigoriev I.V."/>
            <person name="Hibbett D.S."/>
            <person name="Martin F."/>
            <person name="Nordberg H.P."/>
            <person name="Cantor M.N."/>
            <person name="Hua S.X."/>
        </authorList>
    </citation>
    <scope>NUCLEOTIDE SEQUENCE [LARGE SCALE GENOMIC DNA]</scope>
    <source>
        <strain evidence="7 8">UH-Slu-Lm8-n1</strain>
    </source>
</reference>
<evidence type="ECO:0000256" key="4">
    <source>
        <dbReference type="SAM" id="Phobius"/>
    </source>
</evidence>
<dbReference type="Gene3D" id="2.40.70.10">
    <property type="entry name" value="Acid Proteases"/>
    <property type="match status" value="2"/>
</dbReference>
<feature type="signal peptide" evidence="5">
    <location>
        <begin position="1"/>
        <end position="22"/>
    </location>
</feature>
<dbReference type="CDD" id="cd05471">
    <property type="entry name" value="pepsin_like"/>
    <property type="match status" value="1"/>
</dbReference>
<keyword evidence="3" id="KW-0645">Protease</keyword>
<dbReference type="PRINTS" id="PR00792">
    <property type="entry name" value="PEPSIN"/>
</dbReference>
<accession>A0A0D0B2P2</accession>
<dbReference type="PANTHER" id="PTHR47966:SF57">
    <property type="entry name" value="PEPTIDASE A1 DOMAIN-CONTAINING PROTEIN"/>
    <property type="match status" value="1"/>
</dbReference>
<feature type="transmembrane region" description="Helical" evidence="4">
    <location>
        <begin position="462"/>
        <end position="482"/>
    </location>
</feature>
<evidence type="ECO:0000313" key="8">
    <source>
        <dbReference type="Proteomes" id="UP000054485"/>
    </source>
</evidence>
<keyword evidence="8" id="KW-1185">Reference proteome</keyword>
<keyword evidence="4" id="KW-1133">Transmembrane helix</keyword>
<dbReference type="InterPro" id="IPR001461">
    <property type="entry name" value="Aspartic_peptidase_A1"/>
</dbReference>
<evidence type="ECO:0000259" key="6">
    <source>
        <dbReference type="PROSITE" id="PS51767"/>
    </source>
</evidence>
<organism evidence="7 8">
    <name type="scientific">Suillus luteus UH-Slu-Lm8-n1</name>
    <dbReference type="NCBI Taxonomy" id="930992"/>
    <lineage>
        <taxon>Eukaryota</taxon>
        <taxon>Fungi</taxon>
        <taxon>Dikarya</taxon>
        <taxon>Basidiomycota</taxon>
        <taxon>Agaricomycotina</taxon>
        <taxon>Agaricomycetes</taxon>
        <taxon>Agaricomycetidae</taxon>
        <taxon>Boletales</taxon>
        <taxon>Suillineae</taxon>
        <taxon>Suillaceae</taxon>
        <taxon>Suillus</taxon>
    </lineage>
</organism>
<comment type="similarity">
    <text evidence="1 3">Belongs to the peptidase A1 family.</text>
</comment>
<dbReference type="GO" id="GO:0006508">
    <property type="term" value="P:proteolysis"/>
    <property type="evidence" value="ECO:0007669"/>
    <property type="project" value="UniProtKB-KW"/>
</dbReference>
<dbReference type="OrthoDB" id="15189at2759"/>
<dbReference type="PROSITE" id="PS00141">
    <property type="entry name" value="ASP_PROTEASE"/>
    <property type="match status" value="1"/>
</dbReference>
<dbReference type="PROSITE" id="PS51767">
    <property type="entry name" value="PEPTIDASE_A1"/>
    <property type="match status" value="1"/>
</dbReference>
<dbReference type="Pfam" id="PF00026">
    <property type="entry name" value="Asp"/>
    <property type="match status" value="1"/>
</dbReference>
<keyword evidence="3" id="KW-0378">Hydrolase</keyword>
<proteinExistence type="inferred from homology"/>
<dbReference type="InterPro" id="IPR021109">
    <property type="entry name" value="Peptidase_aspartic_dom_sf"/>
</dbReference>
<dbReference type="PANTHER" id="PTHR47966">
    <property type="entry name" value="BETA-SITE APP-CLEAVING ENZYME, ISOFORM A-RELATED"/>
    <property type="match status" value="1"/>
</dbReference>
<evidence type="ECO:0000256" key="3">
    <source>
        <dbReference type="RuleBase" id="RU000454"/>
    </source>
</evidence>
<keyword evidence="5" id="KW-0732">Signal</keyword>
<dbReference type="InterPro" id="IPR034164">
    <property type="entry name" value="Pepsin-like_dom"/>
</dbReference>
<evidence type="ECO:0000313" key="7">
    <source>
        <dbReference type="EMBL" id="KIK44294.1"/>
    </source>
</evidence>
<evidence type="ECO:0000256" key="2">
    <source>
        <dbReference type="ARBA" id="ARBA00022750"/>
    </source>
</evidence>
<feature type="chain" id="PRO_5002207523" description="Peptidase A1 domain-containing protein" evidence="5">
    <location>
        <begin position="23"/>
        <end position="555"/>
    </location>
</feature>
<dbReference type="SUPFAM" id="SSF50630">
    <property type="entry name" value="Acid proteases"/>
    <property type="match status" value="1"/>
</dbReference>
<keyword evidence="2 3" id="KW-0064">Aspartyl protease</keyword>
<dbReference type="AlphaFoldDB" id="A0A0D0B2P2"/>
<gene>
    <name evidence="7" type="ORF">CY34DRAFT_802798</name>
</gene>
<feature type="domain" description="Peptidase A1" evidence="6">
    <location>
        <begin position="62"/>
        <end position="394"/>
    </location>
</feature>
<reference evidence="8" key="2">
    <citation type="submission" date="2015-01" db="EMBL/GenBank/DDBJ databases">
        <title>Evolutionary Origins and Diversification of the Mycorrhizal Mutualists.</title>
        <authorList>
            <consortium name="DOE Joint Genome Institute"/>
            <consortium name="Mycorrhizal Genomics Consortium"/>
            <person name="Kohler A."/>
            <person name="Kuo A."/>
            <person name="Nagy L.G."/>
            <person name="Floudas D."/>
            <person name="Copeland A."/>
            <person name="Barry K.W."/>
            <person name="Cichocki N."/>
            <person name="Veneault-Fourrey C."/>
            <person name="LaButti K."/>
            <person name="Lindquist E.A."/>
            <person name="Lipzen A."/>
            <person name="Lundell T."/>
            <person name="Morin E."/>
            <person name="Murat C."/>
            <person name="Riley R."/>
            <person name="Ohm R."/>
            <person name="Sun H."/>
            <person name="Tunlid A."/>
            <person name="Henrissat B."/>
            <person name="Grigoriev I.V."/>
            <person name="Hibbett D.S."/>
            <person name="Martin F."/>
        </authorList>
    </citation>
    <scope>NUCLEOTIDE SEQUENCE [LARGE SCALE GENOMIC DNA]</scope>
    <source>
        <strain evidence="8">UH-Slu-Lm8-n1</strain>
    </source>
</reference>
<sequence length="555" mass="59533">MMRSFITLSFVSSLCSTLSVLALRIPFDAHVQTPASNPTIHSPRQSSSNGIVPIGNTQNIFYYTNITLGGQNISVMLDTGSSDLWVSGTVSGATDTGSSLKLSYAVGTAAGDIYTAPFELAGQSVSDQAFLLVTNVSSFSTNIHANGYDGLIGLGPNSGSSIYKKLSGKSGNNPINRIFEQTSSSNDYITMMLSRKGDPGSNITGQFTVGEVVPGFENITSMPQLLIEKVYKVTNVDQHWQIVSDKNKGIIGPDGQPIQYSSIVPKAPDGTIVGVLDSGFTLPQVPRSVSDAIYGRVQGAEWSASSQAWLIPCGQLINVTFNFGGVSYPIHPLDVSSSDFEVTFSNGNPACLGTFQPVTSAFSLLGEYDMILGMAFMRNTYTLINYGNFINGGSSSNNPYVQLLPLTNIESAVNDFIQVRLNGQNTINSPQYALLPASQGQHSPESASEKKKAYEELVLSRWPYILVGCLVFLTLIISYCIWRCCCRRKRMAKKAAKKAAQQKGGVASVGGFKSGPYAQLNGSQSTTSLVMQPMRGSAVDFEEDHGGKDAFARSR</sequence>
<name>A0A0D0B2P2_9AGAM</name>
<dbReference type="EMBL" id="KN835193">
    <property type="protein sequence ID" value="KIK44294.1"/>
    <property type="molecule type" value="Genomic_DNA"/>
</dbReference>
<dbReference type="InParanoid" id="A0A0D0B2P2"/>